<feature type="compositionally biased region" description="Basic residues" evidence="1">
    <location>
        <begin position="38"/>
        <end position="62"/>
    </location>
</feature>
<dbReference type="EMBL" id="FNAV01000023">
    <property type="protein sequence ID" value="SDF48086.1"/>
    <property type="molecule type" value="Genomic_DNA"/>
</dbReference>
<feature type="compositionally biased region" description="Low complexity" evidence="1">
    <location>
        <begin position="137"/>
        <end position="149"/>
    </location>
</feature>
<accession>A0A1G7LFE2</accession>
<sequence>MGDGARNRREGDGRQTARKDGGRRPGARRGGWQATGGRRSRRGRGRARRRLSHHQFRRRRLPSRQAAPPRGGVSTPTRATVSLRAPCRPPRGESRQRARAWWIAQALEAFARVDAGIVPATPNVARAEEPGSRRRSAASAAQPRTSRATLLLHRLAGRDRARVPARRAADRRAGHRAPLEGGARTAGRPRGRDGGRGMRTAAGAS</sequence>
<evidence type="ECO:0000313" key="3">
    <source>
        <dbReference type="Proteomes" id="UP000198994"/>
    </source>
</evidence>
<dbReference type="Proteomes" id="UP000198994">
    <property type="component" value="Unassembled WGS sequence"/>
</dbReference>
<gene>
    <name evidence="2" type="ORF">SAMN04488105_12350</name>
</gene>
<protein>
    <submittedName>
        <fullName evidence="2">Uncharacterized protein</fullName>
    </submittedName>
</protein>
<reference evidence="3" key="1">
    <citation type="submission" date="2016-10" db="EMBL/GenBank/DDBJ databases">
        <authorList>
            <person name="Varghese N."/>
            <person name="Submissions S."/>
        </authorList>
    </citation>
    <scope>NUCLEOTIDE SEQUENCE [LARGE SCALE GENOMIC DNA]</scope>
    <source>
        <strain evidence="3">DSM 10146</strain>
    </source>
</reference>
<evidence type="ECO:0000313" key="2">
    <source>
        <dbReference type="EMBL" id="SDF48086.1"/>
    </source>
</evidence>
<keyword evidence="3" id="KW-1185">Reference proteome</keyword>
<dbReference type="AlphaFoldDB" id="A0A1G7LFE2"/>
<dbReference type="STRING" id="282683.SAMN04488105_12350"/>
<evidence type="ECO:0000256" key="1">
    <source>
        <dbReference type="SAM" id="MobiDB-lite"/>
    </source>
</evidence>
<feature type="region of interest" description="Disordered" evidence="1">
    <location>
        <begin position="1"/>
        <end position="95"/>
    </location>
</feature>
<feature type="compositionally biased region" description="Basic and acidic residues" evidence="1">
    <location>
        <begin position="1"/>
        <end position="23"/>
    </location>
</feature>
<feature type="region of interest" description="Disordered" evidence="1">
    <location>
        <begin position="126"/>
        <end position="205"/>
    </location>
</feature>
<proteinExistence type="predicted"/>
<organism evidence="2 3">
    <name type="scientific">Salipiger thiooxidans</name>
    <dbReference type="NCBI Taxonomy" id="282683"/>
    <lineage>
        <taxon>Bacteria</taxon>
        <taxon>Pseudomonadati</taxon>
        <taxon>Pseudomonadota</taxon>
        <taxon>Alphaproteobacteria</taxon>
        <taxon>Rhodobacterales</taxon>
        <taxon>Roseobacteraceae</taxon>
        <taxon>Salipiger</taxon>
    </lineage>
</organism>
<feature type="compositionally biased region" description="Basic and acidic residues" evidence="1">
    <location>
        <begin position="156"/>
        <end position="172"/>
    </location>
</feature>
<name>A0A1G7LFE2_9RHOB</name>